<dbReference type="Proteomes" id="UP000177690">
    <property type="component" value="Unassembled WGS sequence"/>
</dbReference>
<reference evidence="1 2" key="1">
    <citation type="journal article" date="2016" name="Nat. Commun.">
        <title>Thousands of microbial genomes shed light on interconnected biogeochemical processes in an aquifer system.</title>
        <authorList>
            <person name="Anantharaman K."/>
            <person name="Brown C.T."/>
            <person name="Hug L.A."/>
            <person name="Sharon I."/>
            <person name="Castelle C.J."/>
            <person name="Probst A.J."/>
            <person name="Thomas B.C."/>
            <person name="Singh A."/>
            <person name="Wilkins M.J."/>
            <person name="Karaoz U."/>
            <person name="Brodie E.L."/>
            <person name="Williams K.H."/>
            <person name="Hubbard S.S."/>
            <person name="Banfield J.F."/>
        </authorList>
    </citation>
    <scope>NUCLEOTIDE SEQUENCE [LARGE SCALE GENOMIC DNA]</scope>
</reference>
<protein>
    <submittedName>
        <fullName evidence="1">Uncharacterized protein</fullName>
    </submittedName>
</protein>
<organism evidence="1 2">
    <name type="scientific">Candidatus Harrisonbacteria bacterium RIFCSPLOWO2_02_FULL_41_13b</name>
    <dbReference type="NCBI Taxonomy" id="1798409"/>
    <lineage>
        <taxon>Bacteria</taxon>
        <taxon>Candidatus Harrisoniibacteriota</taxon>
    </lineage>
</organism>
<gene>
    <name evidence="1" type="ORF">A3I24_00290</name>
</gene>
<evidence type="ECO:0000313" key="1">
    <source>
        <dbReference type="EMBL" id="OGY67520.1"/>
    </source>
</evidence>
<accession>A0A1G1ZUU5</accession>
<dbReference type="AlphaFoldDB" id="A0A1G1ZUU5"/>
<comment type="caution">
    <text evidence="1">The sequence shown here is derived from an EMBL/GenBank/DDBJ whole genome shotgun (WGS) entry which is preliminary data.</text>
</comment>
<dbReference type="EMBL" id="MHJL01000021">
    <property type="protein sequence ID" value="OGY67520.1"/>
    <property type="molecule type" value="Genomic_DNA"/>
</dbReference>
<sequence>MPQNEIPIFYGAWFDCSGKKIGQGRLSREDFLRFRKVILGFDCYLFLAFDKLKETDNHRLNIRYLGENCFAAVGGGQIYSVNGSLKFASVLHVSRLEIGELIAKSNAARARRGIILSPDNNLFSHQSFFRKEPAMPAPTSCVQTGDRTFVMANRHDELLGRFELQDLQEKAVCFSKDAQWFDAMGRRIGRGDLDYMDFLRIAERLEVGEVFIVVSGKTTMSEYNGERIPTAIAQAASFLILKGALYIVARHLRSHSGNMEVGGILFRLIGWQDAGLEIYRARQVQISTKKAHSVI</sequence>
<proteinExistence type="predicted"/>
<evidence type="ECO:0000313" key="2">
    <source>
        <dbReference type="Proteomes" id="UP000177690"/>
    </source>
</evidence>
<name>A0A1G1ZUU5_9BACT</name>
<dbReference type="STRING" id="1798409.A3I24_00290"/>